<dbReference type="KEGG" id="nia:A8C56_19380"/>
<name>A0A1A9I730_9BACT</name>
<organism evidence="1 2">
    <name type="scientific">Niabella ginsenosidivorans</name>
    <dbReference type="NCBI Taxonomy" id="1176587"/>
    <lineage>
        <taxon>Bacteria</taxon>
        <taxon>Pseudomonadati</taxon>
        <taxon>Bacteroidota</taxon>
        <taxon>Chitinophagia</taxon>
        <taxon>Chitinophagales</taxon>
        <taxon>Chitinophagaceae</taxon>
        <taxon>Niabella</taxon>
    </lineage>
</organism>
<keyword evidence="2" id="KW-1185">Reference proteome</keyword>
<gene>
    <name evidence="1" type="ORF">A8C56_19380</name>
</gene>
<evidence type="ECO:0000313" key="2">
    <source>
        <dbReference type="Proteomes" id="UP000077667"/>
    </source>
</evidence>
<reference evidence="1 2" key="1">
    <citation type="submission" date="2016-05" db="EMBL/GenBank/DDBJ databases">
        <title>Niabella ginsenosidivorans BS26 whole genome sequencing.</title>
        <authorList>
            <person name="Im W.T."/>
            <person name="Siddiqi M.Z."/>
        </authorList>
    </citation>
    <scope>NUCLEOTIDE SEQUENCE [LARGE SCALE GENOMIC DNA]</scope>
    <source>
        <strain evidence="1 2">BS26</strain>
    </source>
</reference>
<dbReference type="Proteomes" id="UP000077667">
    <property type="component" value="Chromosome"/>
</dbReference>
<accession>A0A1A9I730</accession>
<dbReference type="EMBL" id="CP015772">
    <property type="protein sequence ID" value="ANH82859.1"/>
    <property type="molecule type" value="Genomic_DNA"/>
</dbReference>
<dbReference type="STRING" id="1176587.A8C56_19380"/>
<proteinExistence type="predicted"/>
<evidence type="ECO:0000313" key="1">
    <source>
        <dbReference type="EMBL" id="ANH82859.1"/>
    </source>
</evidence>
<dbReference type="AlphaFoldDB" id="A0A1A9I730"/>
<protein>
    <submittedName>
        <fullName evidence="1">Uncharacterized protein</fullName>
    </submittedName>
</protein>
<sequence>MPASLSGGYLIYTGHTLSVTTICRLKTIADPSHTTGYILQIPGYKGVYRFLFVDFLPRGLQSRR</sequence>